<proteinExistence type="predicted"/>
<organism evidence="1 2">
    <name type="scientific">Candidatus Dechloromonas phosphorivorans</name>
    <dbReference type="NCBI Taxonomy" id="2899244"/>
    <lineage>
        <taxon>Bacteria</taxon>
        <taxon>Pseudomonadati</taxon>
        <taxon>Pseudomonadota</taxon>
        <taxon>Betaproteobacteria</taxon>
        <taxon>Rhodocyclales</taxon>
        <taxon>Azonexaceae</taxon>
        <taxon>Dechloromonas</taxon>
    </lineage>
</organism>
<reference evidence="1 2" key="1">
    <citation type="submission" date="2020-10" db="EMBL/GenBank/DDBJ databases">
        <title>Connecting structure to function with the recovery of over 1000 high-quality activated sludge metagenome-assembled genomes encoding full-length rRNA genes using long-read sequencing.</title>
        <authorList>
            <person name="Singleton C.M."/>
            <person name="Petriglieri F."/>
            <person name="Kristensen J.M."/>
            <person name="Kirkegaard R.H."/>
            <person name="Michaelsen T.Y."/>
            <person name="Andersen M.H."/>
            <person name="Karst S.M."/>
            <person name="Dueholm M.S."/>
            <person name="Nielsen P.H."/>
            <person name="Albertsen M."/>
        </authorList>
    </citation>
    <scope>NUCLEOTIDE SEQUENCE [LARGE SCALE GENOMIC DNA]</scope>
    <source>
        <strain evidence="1">EsbW_18-Q3-R4-48_BATAC.463</strain>
    </source>
</reference>
<protein>
    <submittedName>
        <fullName evidence="1">Uncharacterized protein</fullName>
    </submittedName>
</protein>
<gene>
    <name evidence="1" type="ORF">IPJ38_13250</name>
</gene>
<sequence>MFTTPYERIKNLVNNIQKLEDKLMNTGFLPMSEQKKIHDEIKKLKDEMDALERRTRK</sequence>
<accession>A0A935JZ56</accession>
<dbReference type="EMBL" id="JADJMS010000028">
    <property type="protein sequence ID" value="MBK7415930.1"/>
    <property type="molecule type" value="Genomic_DNA"/>
</dbReference>
<dbReference type="Proteomes" id="UP000739411">
    <property type="component" value="Unassembled WGS sequence"/>
</dbReference>
<comment type="caution">
    <text evidence="1">The sequence shown here is derived from an EMBL/GenBank/DDBJ whole genome shotgun (WGS) entry which is preliminary data.</text>
</comment>
<evidence type="ECO:0000313" key="2">
    <source>
        <dbReference type="Proteomes" id="UP000739411"/>
    </source>
</evidence>
<evidence type="ECO:0000313" key="1">
    <source>
        <dbReference type="EMBL" id="MBK7415930.1"/>
    </source>
</evidence>
<dbReference type="AlphaFoldDB" id="A0A935JZ56"/>
<name>A0A935JZ56_9RHOO</name>